<evidence type="ECO:0000313" key="2">
    <source>
        <dbReference type="EMBL" id="KAF2083459.1"/>
    </source>
</evidence>
<protein>
    <submittedName>
        <fullName evidence="2">Uncharacterized protein</fullName>
    </submittedName>
</protein>
<feature type="compositionally biased region" description="Low complexity" evidence="1">
    <location>
        <begin position="243"/>
        <end position="256"/>
    </location>
</feature>
<comment type="caution">
    <text evidence="2">The sequence shown here is derived from an EMBL/GenBank/DDBJ whole genome shotgun (WGS) entry which is preliminary data.</text>
</comment>
<feature type="region of interest" description="Disordered" evidence="1">
    <location>
        <begin position="240"/>
        <end position="266"/>
    </location>
</feature>
<dbReference type="AlphaFoldDB" id="A0A9P4LTW7"/>
<reference evidence="2" key="1">
    <citation type="journal article" date="2020" name="Stud. Mycol.">
        <title>101 Dothideomycetes genomes: a test case for predicting lifestyles and emergence of pathogens.</title>
        <authorList>
            <person name="Haridas S."/>
            <person name="Albert R."/>
            <person name="Binder M."/>
            <person name="Bloem J."/>
            <person name="Labutti K."/>
            <person name="Salamov A."/>
            <person name="Andreopoulos B."/>
            <person name="Baker S."/>
            <person name="Barry K."/>
            <person name="Bills G."/>
            <person name="Bluhm B."/>
            <person name="Cannon C."/>
            <person name="Castanera R."/>
            <person name="Culley D."/>
            <person name="Daum C."/>
            <person name="Ezra D."/>
            <person name="Gonzalez J."/>
            <person name="Henrissat B."/>
            <person name="Kuo A."/>
            <person name="Liang C."/>
            <person name="Lipzen A."/>
            <person name="Lutzoni F."/>
            <person name="Magnuson J."/>
            <person name="Mondo S."/>
            <person name="Nolan M."/>
            <person name="Ohm R."/>
            <person name="Pangilinan J."/>
            <person name="Park H.-J."/>
            <person name="Ramirez L."/>
            <person name="Alfaro M."/>
            <person name="Sun H."/>
            <person name="Tritt A."/>
            <person name="Yoshinaga Y."/>
            <person name="Zwiers L.-H."/>
            <person name="Turgeon B."/>
            <person name="Goodwin S."/>
            <person name="Spatafora J."/>
            <person name="Crous P."/>
            <person name="Grigoriev I."/>
        </authorList>
    </citation>
    <scope>NUCLEOTIDE SEQUENCE</scope>
    <source>
        <strain evidence="2">CBS 121410</strain>
    </source>
</reference>
<feature type="compositionally biased region" description="Polar residues" evidence="1">
    <location>
        <begin position="438"/>
        <end position="458"/>
    </location>
</feature>
<keyword evidence="3" id="KW-1185">Reference proteome</keyword>
<organism evidence="2 3">
    <name type="scientific">Saccharata proteae CBS 121410</name>
    <dbReference type="NCBI Taxonomy" id="1314787"/>
    <lineage>
        <taxon>Eukaryota</taxon>
        <taxon>Fungi</taxon>
        <taxon>Dikarya</taxon>
        <taxon>Ascomycota</taxon>
        <taxon>Pezizomycotina</taxon>
        <taxon>Dothideomycetes</taxon>
        <taxon>Dothideomycetes incertae sedis</taxon>
        <taxon>Botryosphaeriales</taxon>
        <taxon>Saccharataceae</taxon>
        <taxon>Saccharata</taxon>
    </lineage>
</organism>
<feature type="region of interest" description="Disordered" evidence="1">
    <location>
        <begin position="436"/>
        <end position="470"/>
    </location>
</feature>
<gene>
    <name evidence="2" type="ORF">K490DRAFT_69784</name>
</gene>
<accession>A0A9P4LTW7</accession>
<dbReference type="EMBL" id="ML978780">
    <property type="protein sequence ID" value="KAF2083459.1"/>
    <property type="molecule type" value="Genomic_DNA"/>
</dbReference>
<dbReference type="Proteomes" id="UP000799776">
    <property type="component" value="Unassembled WGS sequence"/>
</dbReference>
<proteinExistence type="predicted"/>
<feature type="region of interest" description="Disordered" evidence="1">
    <location>
        <begin position="157"/>
        <end position="178"/>
    </location>
</feature>
<evidence type="ECO:0000313" key="3">
    <source>
        <dbReference type="Proteomes" id="UP000799776"/>
    </source>
</evidence>
<name>A0A9P4LTW7_9PEZI</name>
<evidence type="ECO:0000256" key="1">
    <source>
        <dbReference type="SAM" id="MobiDB-lite"/>
    </source>
</evidence>
<feature type="compositionally biased region" description="Low complexity" evidence="1">
    <location>
        <begin position="517"/>
        <end position="550"/>
    </location>
</feature>
<feature type="region of interest" description="Disordered" evidence="1">
    <location>
        <begin position="496"/>
        <end position="550"/>
    </location>
</feature>
<sequence>MAFLTPEEAMTLHPAEGDLSDAGFCAWWNALCESKGVDYRDADSTGFAITLETSPEIFPNPGSQLFDVQDHPDILNVDLSYGDPAIVPPGGPKVGPPGSELYDTQENHNTPNLNFGLGDPADAYSGGPLAGLPNPELDDLVHYRNIPYFESGLGEPTDAPGFWKSPAKEPSEDSSVAPLSSNGFVEAPAGYGTDLGQMLAPSLDFDVEATYNMYYGKSARSNEVLGRSIPVHGLLATSAAQDPSTAMPAASRAPSRPVLPDFDNLESSKVGLDDEARLEYAEHREKRVRPCSIEKVRLPQVETQRNGWIRALYNAMADITIARDKPASEAYKKFFNDEALFDPRDLLLGANLIWTAFIDGAHKGWPKPVARTRQLDAGIKEAEEAGRQTGDLFSRLDKICHALRLEKSICVSAIHEDLSYIKALILAPEECGEIKNANRGSNNTRANNTRALKSNKSTGDIIDSKASDSHQLHTAPTLATLVPRILLGNPASSFKRSATSSARLPSVPDESNPMERSTSSFNNSGSSIPSTSAAASRTSSGSSSYATMSSLGKHARIEGPEIGNGPKQSRATKVARLDHLTYGPRNPAPYPSMGNPSFLNGPLTNILGNYAPGNSPMSAPAALWASGDDHAMTVPRTATAGSVTDHVFIPSVGLNAPPSLQGEAIITPDPVDDYVFTPGYWKWWKKLCAERGLDYQHMDSVYFLQDHRYPE</sequence>